<dbReference type="FunFam" id="2.60.120.10:FF:000032">
    <property type="entry name" value="Mannose-1-phosphate guanylyltransferase/mannose-6-phosphate isomerase"/>
    <property type="match status" value="1"/>
</dbReference>
<evidence type="ECO:0000256" key="8">
    <source>
        <dbReference type="RuleBase" id="RU004190"/>
    </source>
</evidence>
<dbReference type="GO" id="GO:0005525">
    <property type="term" value="F:GTP binding"/>
    <property type="evidence" value="ECO:0007669"/>
    <property type="project" value="UniProtKB-KW"/>
</dbReference>
<dbReference type="GO" id="GO:0000271">
    <property type="term" value="P:polysaccharide biosynthetic process"/>
    <property type="evidence" value="ECO:0007669"/>
    <property type="project" value="InterPro"/>
</dbReference>
<organism evidence="12 13">
    <name type="scientific">Chelatococcus asaccharovorans</name>
    <dbReference type="NCBI Taxonomy" id="28210"/>
    <lineage>
        <taxon>Bacteria</taxon>
        <taxon>Pseudomonadati</taxon>
        <taxon>Pseudomonadota</taxon>
        <taxon>Alphaproteobacteria</taxon>
        <taxon>Hyphomicrobiales</taxon>
        <taxon>Chelatococcaceae</taxon>
        <taxon>Chelatococcus</taxon>
    </lineage>
</organism>
<evidence type="ECO:0000259" key="11">
    <source>
        <dbReference type="Pfam" id="PF22640"/>
    </source>
</evidence>
<dbReference type="InterPro" id="IPR051161">
    <property type="entry name" value="Mannose-6P_isomerase_type2"/>
</dbReference>
<dbReference type="EC" id="2.7.7.13" evidence="2"/>
<proteinExistence type="inferred from homology"/>
<dbReference type="Pfam" id="PF00483">
    <property type="entry name" value="NTP_transferase"/>
    <property type="match status" value="1"/>
</dbReference>
<dbReference type="PANTHER" id="PTHR46390:SF1">
    <property type="entry name" value="MANNOSE-1-PHOSPHATE GUANYLYLTRANSFERASE"/>
    <property type="match status" value="1"/>
</dbReference>
<comment type="caution">
    <text evidence="12">The sequence shown here is derived from an EMBL/GenBank/DDBJ whole genome shotgun (WGS) entry which is preliminary data.</text>
</comment>
<dbReference type="InterPro" id="IPR029044">
    <property type="entry name" value="Nucleotide-diphossugar_trans"/>
</dbReference>
<dbReference type="AlphaFoldDB" id="A0A2V3U278"/>
<dbReference type="Proteomes" id="UP000248021">
    <property type="component" value="Unassembled WGS sequence"/>
</dbReference>
<dbReference type="InterPro" id="IPR001538">
    <property type="entry name" value="Man6P_isomerase-2_C"/>
</dbReference>
<comment type="catalytic activity">
    <reaction evidence="7">
        <text>alpha-D-mannose 1-phosphate + GTP + H(+) = GDP-alpha-D-mannose + diphosphate</text>
        <dbReference type="Rhea" id="RHEA:15229"/>
        <dbReference type="ChEBI" id="CHEBI:15378"/>
        <dbReference type="ChEBI" id="CHEBI:33019"/>
        <dbReference type="ChEBI" id="CHEBI:37565"/>
        <dbReference type="ChEBI" id="CHEBI:57527"/>
        <dbReference type="ChEBI" id="CHEBI:58409"/>
        <dbReference type="EC" id="2.7.7.13"/>
    </reaction>
</comment>
<dbReference type="SUPFAM" id="SSF51182">
    <property type="entry name" value="RmlC-like cupins"/>
    <property type="match status" value="1"/>
</dbReference>
<evidence type="ECO:0000256" key="4">
    <source>
        <dbReference type="ARBA" id="ARBA00022695"/>
    </source>
</evidence>
<dbReference type="Pfam" id="PF01050">
    <property type="entry name" value="MannoseP_isomer"/>
    <property type="match status" value="1"/>
</dbReference>
<dbReference type="GO" id="GO:0009298">
    <property type="term" value="P:GDP-mannose biosynthetic process"/>
    <property type="evidence" value="ECO:0007669"/>
    <property type="project" value="TreeGrafter"/>
</dbReference>
<evidence type="ECO:0000313" key="13">
    <source>
        <dbReference type="Proteomes" id="UP000248021"/>
    </source>
</evidence>
<evidence type="ECO:0000313" key="12">
    <source>
        <dbReference type="EMBL" id="PXW56333.1"/>
    </source>
</evidence>
<dbReference type="OrthoDB" id="9806359at2"/>
<dbReference type="Gene3D" id="3.90.550.10">
    <property type="entry name" value="Spore Coat Polysaccharide Biosynthesis Protein SpsA, Chain A"/>
    <property type="match status" value="1"/>
</dbReference>
<dbReference type="GO" id="GO:0004475">
    <property type="term" value="F:mannose-1-phosphate guanylyltransferase (GTP) activity"/>
    <property type="evidence" value="ECO:0007669"/>
    <property type="project" value="UniProtKB-EC"/>
</dbReference>
<keyword evidence="5" id="KW-0547">Nucleotide-binding</keyword>
<dbReference type="FunFam" id="3.90.550.10:FF:000046">
    <property type="entry name" value="Mannose-1-phosphate guanylyltransferase (GDP)"/>
    <property type="match status" value="1"/>
</dbReference>
<protein>
    <recommendedName>
        <fullName evidence="2">mannose-1-phosphate guanylyltransferase</fullName>
        <ecNumber evidence="2">2.7.7.13</ecNumber>
    </recommendedName>
</protein>
<dbReference type="PANTHER" id="PTHR46390">
    <property type="entry name" value="MANNOSE-1-PHOSPHATE GUANYLYLTRANSFERASE"/>
    <property type="match status" value="1"/>
</dbReference>
<keyword evidence="6" id="KW-0342">GTP-binding</keyword>
<dbReference type="CDD" id="cd02213">
    <property type="entry name" value="cupin_PMI_typeII_C"/>
    <property type="match status" value="1"/>
</dbReference>
<evidence type="ECO:0000256" key="7">
    <source>
        <dbReference type="ARBA" id="ARBA00047343"/>
    </source>
</evidence>
<dbReference type="NCBIfam" id="TIGR01479">
    <property type="entry name" value="GMP_PMI"/>
    <property type="match status" value="1"/>
</dbReference>
<feature type="domain" description="MannoseP isomerase/GMP-like beta-helix" evidence="11">
    <location>
        <begin position="300"/>
        <end position="354"/>
    </location>
</feature>
<evidence type="ECO:0000256" key="1">
    <source>
        <dbReference type="ARBA" id="ARBA00006115"/>
    </source>
</evidence>
<dbReference type="InterPro" id="IPR011051">
    <property type="entry name" value="RmlC_Cupin_sf"/>
</dbReference>
<keyword evidence="13" id="KW-1185">Reference proteome</keyword>
<gene>
    <name evidence="12" type="ORF">C7450_10882</name>
</gene>
<name>A0A2V3U278_9HYPH</name>
<evidence type="ECO:0000256" key="3">
    <source>
        <dbReference type="ARBA" id="ARBA00022679"/>
    </source>
</evidence>
<dbReference type="GO" id="GO:0016853">
    <property type="term" value="F:isomerase activity"/>
    <property type="evidence" value="ECO:0007669"/>
    <property type="project" value="UniProtKB-KW"/>
</dbReference>
<dbReference type="EMBL" id="QJJK01000008">
    <property type="protein sequence ID" value="PXW56333.1"/>
    <property type="molecule type" value="Genomic_DNA"/>
</dbReference>
<evidence type="ECO:0000256" key="6">
    <source>
        <dbReference type="ARBA" id="ARBA00023134"/>
    </source>
</evidence>
<feature type="domain" description="Nucleotidyl transferase" evidence="9">
    <location>
        <begin position="10"/>
        <end position="292"/>
    </location>
</feature>
<dbReference type="CDD" id="cd02509">
    <property type="entry name" value="GDP-M1P_Guanylyltransferase"/>
    <property type="match status" value="1"/>
</dbReference>
<evidence type="ECO:0000259" key="10">
    <source>
        <dbReference type="Pfam" id="PF01050"/>
    </source>
</evidence>
<feature type="domain" description="Mannose-6-phosphate isomerase type II C-terminal" evidence="10">
    <location>
        <begin position="359"/>
        <end position="472"/>
    </location>
</feature>
<reference evidence="12 13" key="1">
    <citation type="submission" date="2018-05" db="EMBL/GenBank/DDBJ databases">
        <title>Genomic Encyclopedia of Type Strains, Phase IV (KMG-IV): sequencing the most valuable type-strain genomes for metagenomic binning, comparative biology and taxonomic classification.</title>
        <authorList>
            <person name="Goeker M."/>
        </authorList>
    </citation>
    <scope>NUCLEOTIDE SEQUENCE [LARGE SCALE GENOMIC DNA]</scope>
    <source>
        <strain evidence="12 13">DSM 6462</strain>
    </source>
</reference>
<keyword evidence="12" id="KW-0413">Isomerase</keyword>
<comment type="similarity">
    <text evidence="1 8">Belongs to the mannose-6-phosphate isomerase type 2 family.</text>
</comment>
<evidence type="ECO:0000259" key="9">
    <source>
        <dbReference type="Pfam" id="PF00483"/>
    </source>
</evidence>
<accession>A0A2V3U278</accession>
<evidence type="ECO:0000256" key="5">
    <source>
        <dbReference type="ARBA" id="ARBA00022741"/>
    </source>
</evidence>
<dbReference type="InterPro" id="IPR014710">
    <property type="entry name" value="RmlC-like_jellyroll"/>
</dbReference>
<dbReference type="SUPFAM" id="SSF53448">
    <property type="entry name" value="Nucleotide-diphospho-sugar transferases"/>
    <property type="match status" value="1"/>
</dbReference>
<dbReference type="InterPro" id="IPR049577">
    <property type="entry name" value="GMPP_N"/>
</dbReference>
<keyword evidence="3 12" id="KW-0808">Transferase</keyword>
<dbReference type="InterPro" id="IPR054566">
    <property type="entry name" value="ManC/GMP-like_b-helix"/>
</dbReference>
<dbReference type="Gene3D" id="2.60.120.10">
    <property type="entry name" value="Jelly Rolls"/>
    <property type="match status" value="1"/>
</dbReference>
<sequence length="484" mass="52403">MPSPKPRIMPVLLSGGTGTRLWPLSREAYPKQLLPLASDKTMLQETARRVEDRSTFMAPVVIANAEHRFVIAEQLRGLGIEDATIVLEPVGRNTAPAAATAALIAVNEDPDAIILLMPADHVVGDPKAFLKAVEAGVAAADAGKLVLFGIKPTAPATGYGYIHIGAALPEAPGAHTVAAFREKPDTPTATAYLADGTYLWNSGIFLLPAQAFLDDLAVLAPDILAASREALEKAKSDMDFLRLDDEAFRASPSISIDYAVMEKTDKAVVVPADCGWADVGSWSALWEIGARDQAGNVIAGDVVAEDVKGSYLRGEGQLVAALGVEDLVVVATPDVVLVTRRDRDQDVKRLVERLKKDGHEAATQTPRVHRPWGYYQSLHMGERFQVKRITVKPGAKLSLQKHFHRAEHWVVVNGTALVTRDAEELLLRENESIFLPLGCVHRLENPGKVPLNLIEVQSGPYLGEDDIVRIEDVYARIDKANEAG</sequence>
<keyword evidence="4 12" id="KW-0548">Nucleotidyltransferase</keyword>
<dbReference type="InterPro" id="IPR005835">
    <property type="entry name" value="NTP_transferase_dom"/>
</dbReference>
<evidence type="ECO:0000256" key="2">
    <source>
        <dbReference type="ARBA" id="ARBA00012387"/>
    </source>
</evidence>
<dbReference type="InterPro" id="IPR006375">
    <property type="entry name" value="Man1P_GuaTrfase/Man6P_Isoase"/>
</dbReference>
<dbReference type="RefSeq" id="WP_110376357.1">
    <property type="nucleotide sequence ID" value="NZ_CAKNFM010000006.1"/>
</dbReference>
<dbReference type="Pfam" id="PF22640">
    <property type="entry name" value="ManC_GMP_beta-helix"/>
    <property type="match status" value="1"/>
</dbReference>